<sequence>MNKVAIDRTALPSSLQATLTDLATKLADRKGEVVDLLSGEQPAKSRHVDLEYLCCTWWEGCYYCQDQNQQWHRVKCFI</sequence>
<dbReference type="AlphaFoldDB" id="A0A9E8ZG62"/>
<organism evidence="1 2">
    <name type="scientific">Thermocoleostomius sinensis A174</name>
    <dbReference type="NCBI Taxonomy" id="2016057"/>
    <lineage>
        <taxon>Bacteria</taxon>
        <taxon>Bacillati</taxon>
        <taxon>Cyanobacteriota</taxon>
        <taxon>Cyanophyceae</taxon>
        <taxon>Oculatellales</taxon>
        <taxon>Oculatellaceae</taxon>
        <taxon>Thermocoleostomius</taxon>
    </lineage>
</organism>
<name>A0A9E8ZG62_9CYAN</name>
<evidence type="ECO:0000313" key="2">
    <source>
        <dbReference type="Proteomes" id="UP001163152"/>
    </source>
</evidence>
<dbReference type="RefSeq" id="WP_268610571.1">
    <property type="nucleotide sequence ID" value="NZ_CP113797.1"/>
</dbReference>
<keyword evidence="2" id="KW-1185">Reference proteome</keyword>
<evidence type="ECO:0000313" key="1">
    <source>
        <dbReference type="EMBL" id="WAL60615.1"/>
    </source>
</evidence>
<dbReference type="EMBL" id="CP113797">
    <property type="protein sequence ID" value="WAL60615.1"/>
    <property type="molecule type" value="Genomic_DNA"/>
</dbReference>
<dbReference type="Proteomes" id="UP001163152">
    <property type="component" value="Chromosome"/>
</dbReference>
<gene>
    <name evidence="1" type="ORF">OXH18_01055</name>
</gene>
<dbReference type="KEGG" id="tsin:OXH18_01055"/>
<reference evidence="1" key="1">
    <citation type="submission" date="2022-12" db="EMBL/GenBank/DDBJ databases">
        <title>Polyphasic identification of a Novel Hot-Spring Cyanobacterium Ocullathermofonsia sinensis gen nov. sp. nov. and Genomic Insights on its Adaptations to the Thermal Habitat.</title>
        <authorList>
            <person name="Daroch M."/>
            <person name="Tang J."/>
            <person name="Jiang Y."/>
        </authorList>
    </citation>
    <scope>NUCLEOTIDE SEQUENCE</scope>
    <source>
        <strain evidence="1">PKUAC-SCTA174</strain>
    </source>
</reference>
<accession>A0A9E8ZG62</accession>
<protein>
    <submittedName>
        <fullName evidence="1">Uncharacterized protein</fullName>
    </submittedName>
</protein>
<proteinExistence type="predicted"/>